<dbReference type="GO" id="GO:0004803">
    <property type="term" value="F:transposase activity"/>
    <property type="evidence" value="ECO:0007669"/>
    <property type="project" value="InterPro"/>
</dbReference>
<proteinExistence type="predicted"/>
<accession>A0A7C3IL25</accession>
<dbReference type="Gene3D" id="3.30.70.1290">
    <property type="entry name" value="Transposase IS200-like"/>
    <property type="match status" value="1"/>
</dbReference>
<name>A0A7C3IL25_9SPIR</name>
<sequence length="182" mass="21954">MARKPRELLDGCSYHVTMRINNRLFYFENKEAKRIFIEVMKKVERIYKCVFEIFVLMNNHVHLVIRPQRGNDLPGIMHRLALTFSKRFNKRFKQTGHVWESRYFSRPLKSILEAESVFRYIAKNPVKAKLVKNPKDWFWSSIAFYERGMSLFIDRITDEMRAIYEKFSASKYSFVYENETAQ</sequence>
<dbReference type="InterPro" id="IPR036515">
    <property type="entry name" value="Transposase_17_sf"/>
</dbReference>
<protein>
    <submittedName>
        <fullName evidence="2">Transposase</fullName>
    </submittedName>
</protein>
<dbReference type="PANTHER" id="PTHR34322:SF2">
    <property type="entry name" value="TRANSPOSASE IS200-LIKE DOMAIN-CONTAINING PROTEIN"/>
    <property type="match status" value="1"/>
</dbReference>
<feature type="domain" description="Transposase IS200-like" evidence="1">
    <location>
        <begin position="9"/>
        <end position="124"/>
    </location>
</feature>
<dbReference type="InterPro" id="IPR002686">
    <property type="entry name" value="Transposase_17"/>
</dbReference>
<gene>
    <name evidence="2" type="ORF">ENS59_10520</name>
</gene>
<dbReference type="NCBIfam" id="NF047646">
    <property type="entry name" value="REP_Tyr_transpos"/>
    <property type="match status" value="1"/>
</dbReference>
<dbReference type="Pfam" id="PF01797">
    <property type="entry name" value="Y1_Tnp"/>
    <property type="match status" value="1"/>
</dbReference>
<dbReference type="EMBL" id="DSVL01000322">
    <property type="protein sequence ID" value="HFH29925.1"/>
    <property type="molecule type" value="Genomic_DNA"/>
</dbReference>
<dbReference type="SMART" id="SM01321">
    <property type="entry name" value="Y1_Tnp"/>
    <property type="match status" value="1"/>
</dbReference>
<reference evidence="2" key="1">
    <citation type="journal article" date="2020" name="mSystems">
        <title>Genome- and Community-Level Interaction Insights into Carbon Utilization and Element Cycling Functions of Hydrothermarchaeota in Hydrothermal Sediment.</title>
        <authorList>
            <person name="Zhou Z."/>
            <person name="Liu Y."/>
            <person name="Xu W."/>
            <person name="Pan J."/>
            <person name="Luo Z.H."/>
            <person name="Li M."/>
        </authorList>
    </citation>
    <scope>NUCLEOTIDE SEQUENCE [LARGE SCALE GENOMIC DNA]</scope>
    <source>
        <strain evidence="2">SpSt-503</strain>
    </source>
</reference>
<dbReference type="GO" id="GO:0003677">
    <property type="term" value="F:DNA binding"/>
    <property type="evidence" value="ECO:0007669"/>
    <property type="project" value="InterPro"/>
</dbReference>
<organism evidence="2">
    <name type="scientific">Gracilinema caldarium</name>
    <dbReference type="NCBI Taxonomy" id="215591"/>
    <lineage>
        <taxon>Bacteria</taxon>
        <taxon>Pseudomonadati</taxon>
        <taxon>Spirochaetota</taxon>
        <taxon>Spirochaetia</taxon>
        <taxon>Spirochaetales</taxon>
        <taxon>Breznakiellaceae</taxon>
        <taxon>Gracilinema</taxon>
    </lineage>
</organism>
<dbReference type="AlphaFoldDB" id="A0A7C3IL25"/>
<dbReference type="GO" id="GO:0006313">
    <property type="term" value="P:DNA transposition"/>
    <property type="evidence" value="ECO:0007669"/>
    <property type="project" value="InterPro"/>
</dbReference>
<dbReference type="SUPFAM" id="SSF143422">
    <property type="entry name" value="Transposase IS200-like"/>
    <property type="match status" value="1"/>
</dbReference>
<evidence type="ECO:0000259" key="1">
    <source>
        <dbReference type="SMART" id="SM01321"/>
    </source>
</evidence>
<dbReference type="PANTHER" id="PTHR34322">
    <property type="entry name" value="TRANSPOSASE, Y1_TNP DOMAIN-CONTAINING"/>
    <property type="match status" value="1"/>
</dbReference>
<comment type="caution">
    <text evidence="2">The sequence shown here is derived from an EMBL/GenBank/DDBJ whole genome shotgun (WGS) entry which is preliminary data.</text>
</comment>
<evidence type="ECO:0000313" key="2">
    <source>
        <dbReference type="EMBL" id="HFH29925.1"/>
    </source>
</evidence>